<reference evidence="5 6" key="1">
    <citation type="journal article" date="2014" name="Nat. Genet.">
        <title>Genome sequence of the hot pepper provides insights into the evolution of pungency in Capsicum species.</title>
        <authorList>
            <person name="Kim S."/>
            <person name="Park M."/>
            <person name="Yeom S.I."/>
            <person name="Kim Y.M."/>
            <person name="Lee J.M."/>
            <person name="Lee H.A."/>
            <person name="Seo E."/>
            <person name="Choi J."/>
            <person name="Cheong K."/>
            <person name="Kim K.T."/>
            <person name="Jung K."/>
            <person name="Lee G.W."/>
            <person name="Oh S.K."/>
            <person name="Bae C."/>
            <person name="Kim S.B."/>
            <person name="Lee H.Y."/>
            <person name="Kim S.Y."/>
            <person name="Kim M.S."/>
            <person name="Kang B.C."/>
            <person name="Jo Y.D."/>
            <person name="Yang H.B."/>
            <person name="Jeong H.J."/>
            <person name="Kang W.H."/>
            <person name="Kwon J.K."/>
            <person name="Shin C."/>
            <person name="Lim J.Y."/>
            <person name="Park J.H."/>
            <person name="Huh J.H."/>
            <person name="Kim J.S."/>
            <person name="Kim B.D."/>
            <person name="Cohen O."/>
            <person name="Paran I."/>
            <person name="Suh M.C."/>
            <person name="Lee S.B."/>
            <person name="Kim Y.K."/>
            <person name="Shin Y."/>
            <person name="Noh S.J."/>
            <person name="Park J."/>
            <person name="Seo Y.S."/>
            <person name="Kwon S.Y."/>
            <person name="Kim H.A."/>
            <person name="Park J.M."/>
            <person name="Kim H.J."/>
            <person name="Choi S.B."/>
            <person name="Bosland P.W."/>
            <person name="Reeves G."/>
            <person name="Jo S.H."/>
            <person name="Lee B.W."/>
            <person name="Cho H.T."/>
            <person name="Choi H.S."/>
            <person name="Lee M.S."/>
            <person name="Yu Y."/>
            <person name="Do Choi Y."/>
            <person name="Park B.S."/>
            <person name="van Deynze A."/>
            <person name="Ashrafi H."/>
            <person name="Hill T."/>
            <person name="Kim W.T."/>
            <person name="Pai H.S."/>
            <person name="Ahn H.K."/>
            <person name="Yeam I."/>
            <person name="Giovannoni J.J."/>
            <person name="Rose J.K."/>
            <person name="Sorensen I."/>
            <person name="Lee S.J."/>
            <person name="Kim R.W."/>
            <person name="Choi I.Y."/>
            <person name="Choi B.S."/>
            <person name="Lim J.S."/>
            <person name="Lee Y.H."/>
            <person name="Choi D."/>
        </authorList>
    </citation>
    <scope>NUCLEOTIDE SEQUENCE [LARGE SCALE GENOMIC DNA]</scope>
    <source>
        <strain evidence="6">cv. CM334</strain>
    </source>
</reference>
<keyword evidence="6" id="KW-1185">Reference proteome</keyword>
<dbReference type="SUPFAM" id="SSF56112">
    <property type="entry name" value="Protein kinase-like (PK-like)"/>
    <property type="match status" value="1"/>
</dbReference>
<dbReference type="PANTHER" id="PTHR43671:SF82">
    <property type="entry name" value="SERINE_THREONINE-PROTEIN KINASE NEK6-LIKE"/>
    <property type="match status" value="1"/>
</dbReference>
<dbReference type="Proteomes" id="UP000222542">
    <property type="component" value="Unassembled WGS sequence"/>
</dbReference>
<dbReference type="AlphaFoldDB" id="A0A2G2YNS8"/>
<evidence type="ECO:0008006" key="7">
    <source>
        <dbReference type="Google" id="ProtNLM"/>
    </source>
</evidence>
<dbReference type="GO" id="GO:0005524">
    <property type="term" value="F:ATP binding"/>
    <property type="evidence" value="ECO:0007669"/>
    <property type="project" value="UniProtKB-KW"/>
</dbReference>
<keyword evidence="2" id="KW-0547">Nucleotide-binding</keyword>
<evidence type="ECO:0000313" key="5">
    <source>
        <dbReference type="EMBL" id="PHT71398.1"/>
    </source>
</evidence>
<keyword evidence="3" id="KW-0418">Kinase</keyword>
<gene>
    <name evidence="5" type="ORF">T459_26502</name>
</gene>
<evidence type="ECO:0000256" key="2">
    <source>
        <dbReference type="ARBA" id="ARBA00022741"/>
    </source>
</evidence>
<sequence>METQKSDTDNKLDDYELIEQLGRRTVGTTFLVLHRTEKKKYVLKKIPLAKETEKSKRTAYQEVISSASLSLFFEKVVL</sequence>
<protein>
    <recommendedName>
        <fullName evidence="7">Protein kinase domain-containing protein</fullName>
    </recommendedName>
</protein>
<dbReference type="STRING" id="4072.A0A2G2YNS8"/>
<reference evidence="5 6" key="2">
    <citation type="journal article" date="2017" name="Genome Biol.">
        <title>New reference genome sequences of hot pepper reveal the massive evolution of plant disease-resistance genes by retroduplication.</title>
        <authorList>
            <person name="Kim S."/>
            <person name="Park J."/>
            <person name="Yeom S.I."/>
            <person name="Kim Y.M."/>
            <person name="Seo E."/>
            <person name="Kim K.T."/>
            <person name="Kim M.S."/>
            <person name="Lee J.M."/>
            <person name="Cheong K."/>
            <person name="Shin H.S."/>
            <person name="Kim S.B."/>
            <person name="Han K."/>
            <person name="Lee J."/>
            <person name="Park M."/>
            <person name="Lee H.A."/>
            <person name="Lee H.Y."/>
            <person name="Lee Y."/>
            <person name="Oh S."/>
            <person name="Lee J.H."/>
            <person name="Choi E."/>
            <person name="Choi E."/>
            <person name="Lee S.E."/>
            <person name="Jeon J."/>
            <person name="Kim H."/>
            <person name="Choi G."/>
            <person name="Song H."/>
            <person name="Lee J."/>
            <person name="Lee S.C."/>
            <person name="Kwon J.K."/>
            <person name="Lee H.Y."/>
            <person name="Koo N."/>
            <person name="Hong Y."/>
            <person name="Kim R.W."/>
            <person name="Kang W.H."/>
            <person name="Huh J.H."/>
            <person name="Kang B.C."/>
            <person name="Yang T.J."/>
            <person name="Lee Y.H."/>
            <person name="Bennetzen J.L."/>
            <person name="Choi D."/>
        </authorList>
    </citation>
    <scope>NUCLEOTIDE SEQUENCE [LARGE SCALE GENOMIC DNA]</scope>
    <source>
        <strain evidence="6">cv. CM334</strain>
    </source>
</reference>
<dbReference type="Gene3D" id="3.30.200.20">
    <property type="entry name" value="Phosphorylase Kinase, domain 1"/>
    <property type="match status" value="1"/>
</dbReference>
<evidence type="ECO:0000256" key="3">
    <source>
        <dbReference type="ARBA" id="ARBA00022777"/>
    </source>
</evidence>
<dbReference type="PANTHER" id="PTHR43671">
    <property type="entry name" value="SERINE/THREONINE-PROTEIN KINASE NEK"/>
    <property type="match status" value="1"/>
</dbReference>
<evidence type="ECO:0000313" key="6">
    <source>
        <dbReference type="Proteomes" id="UP000222542"/>
    </source>
</evidence>
<evidence type="ECO:0000256" key="1">
    <source>
        <dbReference type="ARBA" id="ARBA00022679"/>
    </source>
</evidence>
<dbReference type="InterPro" id="IPR011009">
    <property type="entry name" value="Kinase-like_dom_sf"/>
</dbReference>
<keyword evidence="4" id="KW-0067">ATP-binding</keyword>
<dbReference type="EMBL" id="AYRZ02000010">
    <property type="protein sequence ID" value="PHT71398.1"/>
    <property type="molecule type" value="Genomic_DNA"/>
</dbReference>
<name>A0A2G2YNS8_CAPAN</name>
<dbReference type="GO" id="GO:0016301">
    <property type="term" value="F:kinase activity"/>
    <property type="evidence" value="ECO:0007669"/>
    <property type="project" value="UniProtKB-KW"/>
</dbReference>
<accession>A0A2G2YNS8</accession>
<proteinExistence type="predicted"/>
<comment type="caution">
    <text evidence="5">The sequence shown here is derived from an EMBL/GenBank/DDBJ whole genome shotgun (WGS) entry which is preliminary data.</text>
</comment>
<organism evidence="5 6">
    <name type="scientific">Capsicum annuum</name>
    <name type="common">Capsicum pepper</name>
    <dbReference type="NCBI Taxonomy" id="4072"/>
    <lineage>
        <taxon>Eukaryota</taxon>
        <taxon>Viridiplantae</taxon>
        <taxon>Streptophyta</taxon>
        <taxon>Embryophyta</taxon>
        <taxon>Tracheophyta</taxon>
        <taxon>Spermatophyta</taxon>
        <taxon>Magnoliopsida</taxon>
        <taxon>eudicotyledons</taxon>
        <taxon>Gunneridae</taxon>
        <taxon>Pentapetalae</taxon>
        <taxon>asterids</taxon>
        <taxon>lamiids</taxon>
        <taxon>Solanales</taxon>
        <taxon>Solanaceae</taxon>
        <taxon>Solanoideae</taxon>
        <taxon>Capsiceae</taxon>
        <taxon>Capsicum</taxon>
    </lineage>
</organism>
<dbReference type="InterPro" id="IPR050660">
    <property type="entry name" value="NEK_Ser/Thr_kinase"/>
</dbReference>
<evidence type="ECO:0000256" key="4">
    <source>
        <dbReference type="ARBA" id="ARBA00022840"/>
    </source>
</evidence>
<keyword evidence="1" id="KW-0808">Transferase</keyword>
<dbReference type="Gramene" id="PHT71398">
    <property type="protein sequence ID" value="PHT71398"/>
    <property type="gene ID" value="T459_26502"/>
</dbReference>